<evidence type="ECO:0000256" key="1">
    <source>
        <dbReference type="ARBA" id="ARBA00004477"/>
    </source>
</evidence>
<feature type="transmembrane region" description="Helical" evidence="11">
    <location>
        <begin position="752"/>
        <end position="773"/>
    </location>
</feature>
<feature type="transmembrane region" description="Helical" evidence="11">
    <location>
        <begin position="722"/>
        <end position="740"/>
    </location>
</feature>
<dbReference type="Proteomes" id="UP001151516">
    <property type="component" value="Unassembled WGS sequence"/>
</dbReference>
<comment type="subcellular location">
    <subcellularLocation>
        <location evidence="1">Endoplasmic reticulum membrane</location>
        <topology evidence="1">Multi-pass membrane protein</topology>
    </subcellularLocation>
</comment>
<organism evidence="12 13">
    <name type="scientific">Coemansia spiralis</name>
    <dbReference type="NCBI Taxonomy" id="417178"/>
    <lineage>
        <taxon>Eukaryota</taxon>
        <taxon>Fungi</taxon>
        <taxon>Fungi incertae sedis</taxon>
        <taxon>Zoopagomycota</taxon>
        <taxon>Kickxellomycotina</taxon>
        <taxon>Kickxellomycetes</taxon>
        <taxon>Kickxellales</taxon>
        <taxon>Kickxellaceae</taxon>
        <taxon>Coemansia</taxon>
    </lineage>
</organism>
<comment type="pathway">
    <text evidence="2">Glycolipid biosynthesis; glycosylphosphatidylinositol-anchor biosynthesis.</text>
</comment>
<protein>
    <submittedName>
        <fullName evidence="12">Mannose-ethanolamine phosphotransferase gpi13</fullName>
    </submittedName>
</protein>
<dbReference type="PANTHER" id="PTHR23071:SF1">
    <property type="entry name" value="GPI ETHANOLAMINE PHOSPHATE TRANSFERASE 3"/>
    <property type="match status" value="1"/>
</dbReference>
<evidence type="ECO:0000313" key="13">
    <source>
        <dbReference type="Proteomes" id="UP001151516"/>
    </source>
</evidence>
<feature type="transmembrane region" description="Helical" evidence="11">
    <location>
        <begin position="909"/>
        <end position="929"/>
    </location>
</feature>
<evidence type="ECO:0000256" key="11">
    <source>
        <dbReference type="SAM" id="Phobius"/>
    </source>
</evidence>
<dbReference type="InterPro" id="IPR017850">
    <property type="entry name" value="Alkaline_phosphatase_core_sf"/>
</dbReference>
<feature type="transmembrane region" description="Helical" evidence="11">
    <location>
        <begin position="609"/>
        <end position="630"/>
    </location>
</feature>
<keyword evidence="5" id="KW-0808">Transferase</keyword>
<comment type="similarity">
    <text evidence="3">Belongs to the PIGG/PIGN/PIGO family. PIGO subfamily.</text>
</comment>
<feature type="transmembrane region" description="Helical" evidence="11">
    <location>
        <begin position="681"/>
        <end position="701"/>
    </location>
</feature>
<keyword evidence="10" id="KW-0325">Glycoprotein</keyword>
<dbReference type="EMBL" id="JANBTX010000226">
    <property type="protein sequence ID" value="KAJ2684217.1"/>
    <property type="molecule type" value="Genomic_DNA"/>
</dbReference>
<dbReference type="InterPro" id="IPR002591">
    <property type="entry name" value="Phosphodiest/P_Trfase"/>
</dbReference>
<feature type="transmembrane region" description="Helical" evidence="11">
    <location>
        <begin position="826"/>
        <end position="848"/>
    </location>
</feature>
<sequence length="1203" mass="130607">MTRTVAALPVRGLWALSVAIILASATGFWLFSRGFLLTRMVLPHHSLPSTLPFANDSASTHTDEWYPAKFERAIILVVDAMRIDFATWSDELNATFSAPSSPPPGHRLMPYHNRLPIIHTLSDQHPENTMLYRFRADPPTTTLQRLKGLTTGQLPTFIDAGSNFAGSAIDEDNWLQALRRPNTGGTGGKRPRNLVFLGDDTWSSLFPRELSDTQEAEQNSTLWSEGSGGWARVRPFPSLNVWDLDTVDDGVFSRLPFFLLPSESAEHAMSPQAAADVRAKRAKWRELVRQQEMLAHPDFGALSHGNMSSSPMASTAVGLEQLHSDWDVIIAHGLGVDHCGHRYGPDHPAISAKLAQTNEAIELIVDAVSRSDKATALYVFGDHGMDPKGDHGGDSPREVDAALWVYSNRAWNTKEGKERSSRVLEQASALVKNEPLGAALDDDLKDGWWLNTHLSDDYRQLLEPSKLRSIPQIDLVSSLSLTLGLPIPFNNLGAVIPEMFASDTSADGEWGLLRALRLNAAQTMRYLDTYVESSRSHGFSDEALSTWRLMYQRAEASYAELAALVANNPKARHQSHVMLVEERVASEYYAFMRVVLGTLRQMWAQFDPALIISGLVVLVLTTVSLIAVYVRSRHTSLEAMVARLWKQCATGGVIGVVLGRALSIVLVSQSISHISLLEASAAGLAIGVMATSCLLLLFAAGDDELPSISRPESLRARLCNPSMLLNSIACGMATMHGLAFMSNSFTFREDGIVLHLAQTLILALIHLALYSVMSSSSAKQKAAGYRAFVCGSLIMVLNRAASYSTVCREEQLPGCTPTFYGLPSASISSVSLAAANLVMVWLVPFAVLRVLKRSQSHRGMVAKLWISIGMRISMGMSAAYWLLDSIDGNHSTSGATPGKKSDWSDLRIVLARMAVGIALGGGFAAWYSSPFCLDVAISKPPPQAAGPVTRSSAKAQASSPQHTAVVLGYGNAFGAAYLVFVTVVFCALYLVQQPMGGITISLLFIKLLLCVEAFDSLRDALVTSSLLPAQTTMIAILAYLDYFSTGHQFTLVSIQWSTAFIGVREMQLVICGTIVALNTLGSFILASVCVPMAVLWNESLGSRVLRLAPESFVARLGGAAALYVGYHAVVATSSAINAAVFRRHLMVWKIFAPRFMFSVPVFLVSTVVVLLLATGFAAMRVLRLGINVGNVRGLPVARDSGRV</sequence>
<keyword evidence="4" id="KW-0337">GPI-anchor biosynthesis</keyword>
<dbReference type="CDD" id="cd16023">
    <property type="entry name" value="GPI_EPT_3"/>
    <property type="match status" value="1"/>
</dbReference>
<feature type="transmembrane region" description="Helical" evidence="11">
    <location>
        <begin position="12"/>
        <end position="31"/>
    </location>
</feature>
<evidence type="ECO:0000313" key="12">
    <source>
        <dbReference type="EMBL" id="KAJ2684217.1"/>
    </source>
</evidence>
<feature type="transmembrane region" description="Helical" evidence="11">
    <location>
        <begin position="1075"/>
        <end position="1096"/>
    </location>
</feature>
<accession>A0A9W8GG67</accession>
<feature type="transmembrane region" description="Helical" evidence="11">
    <location>
        <begin position="785"/>
        <end position="806"/>
    </location>
</feature>
<evidence type="ECO:0000256" key="10">
    <source>
        <dbReference type="ARBA" id="ARBA00023180"/>
    </source>
</evidence>
<evidence type="ECO:0000256" key="3">
    <source>
        <dbReference type="ARBA" id="ARBA00008695"/>
    </source>
</evidence>
<dbReference type="OrthoDB" id="272139at2759"/>
<dbReference type="SUPFAM" id="SSF53649">
    <property type="entry name" value="Alkaline phosphatase-like"/>
    <property type="match status" value="1"/>
</dbReference>
<name>A0A9W8GG67_9FUNG</name>
<evidence type="ECO:0000256" key="5">
    <source>
        <dbReference type="ARBA" id="ARBA00022679"/>
    </source>
</evidence>
<evidence type="ECO:0000256" key="9">
    <source>
        <dbReference type="ARBA" id="ARBA00023136"/>
    </source>
</evidence>
<gene>
    <name evidence="12" type="primary">GPI13</name>
    <name evidence="12" type="ORF">IWW39_005045</name>
</gene>
<keyword evidence="8 11" id="KW-1133">Transmembrane helix</keyword>
<keyword evidence="6 11" id="KW-0812">Transmembrane</keyword>
<feature type="transmembrane region" description="Helical" evidence="11">
    <location>
        <begin position="1116"/>
        <end position="1140"/>
    </location>
</feature>
<evidence type="ECO:0000256" key="2">
    <source>
        <dbReference type="ARBA" id="ARBA00004687"/>
    </source>
</evidence>
<keyword evidence="13" id="KW-1185">Reference proteome</keyword>
<dbReference type="AlphaFoldDB" id="A0A9W8GG67"/>
<dbReference type="GO" id="GO:0005789">
    <property type="term" value="C:endoplasmic reticulum membrane"/>
    <property type="evidence" value="ECO:0007669"/>
    <property type="project" value="UniProtKB-SubCell"/>
</dbReference>
<keyword evidence="7" id="KW-0256">Endoplasmic reticulum</keyword>
<reference evidence="12" key="1">
    <citation type="submission" date="2022-07" db="EMBL/GenBank/DDBJ databases">
        <title>Phylogenomic reconstructions and comparative analyses of Kickxellomycotina fungi.</title>
        <authorList>
            <person name="Reynolds N.K."/>
            <person name="Stajich J.E."/>
            <person name="Barry K."/>
            <person name="Grigoriev I.V."/>
            <person name="Crous P."/>
            <person name="Smith M.E."/>
        </authorList>
    </citation>
    <scope>NUCLEOTIDE SEQUENCE</scope>
    <source>
        <strain evidence="12">CBS 109367</strain>
    </source>
</reference>
<comment type="caution">
    <text evidence="12">The sequence shown here is derived from an EMBL/GenBank/DDBJ whole genome shotgun (WGS) entry which is preliminary data.</text>
</comment>
<keyword evidence="9 11" id="KW-0472">Membrane</keyword>
<dbReference type="GO" id="GO:0006506">
    <property type="term" value="P:GPI anchor biosynthetic process"/>
    <property type="evidence" value="ECO:0007669"/>
    <property type="project" value="UniProtKB-KW"/>
</dbReference>
<evidence type="ECO:0000256" key="8">
    <source>
        <dbReference type="ARBA" id="ARBA00022989"/>
    </source>
</evidence>
<proteinExistence type="inferred from homology"/>
<evidence type="ECO:0000256" key="4">
    <source>
        <dbReference type="ARBA" id="ARBA00022502"/>
    </source>
</evidence>
<evidence type="ECO:0000256" key="7">
    <source>
        <dbReference type="ARBA" id="ARBA00022824"/>
    </source>
</evidence>
<dbReference type="PANTHER" id="PTHR23071">
    <property type="entry name" value="PHOSPHATIDYLINOSITOL GLYCAN"/>
    <property type="match status" value="1"/>
</dbReference>
<dbReference type="GO" id="GO:0051377">
    <property type="term" value="F:mannose-ethanolamine phosphotransferase activity"/>
    <property type="evidence" value="ECO:0007669"/>
    <property type="project" value="InterPro"/>
</dbReference>
<feature type="transmembrane region" description="Helical" evidence="11">
    <location>
        <begin position="964"/>
        <end position="990"/>
    </location>
</feature>
<dbReference type="Pfam" id="PF01663">
    <property type="entry name" value="Phosphodiest"/>
    <property type="match status" value="1"/>
</dbReference>
<feature type="transmembrane region" description="Helical" evidence="11">
    <location>
        <begin position="1161"/>
        <end position="1182"/>
    </location>
</feature>
<evidence type="ECO:0000256" key="6">
    <source>
        <dbReference type="ARBA" id="ARBA00022692"/>
    </source>
</evidence>
<dbReference type="Gene3D" id="3.40.720.10">
    <property type="entry name" value="Alkaline Phosphatase, subunit A"/>
    <property type="match status" value="1"/>
</dbReference>
<dbReference type="InterPro" id="IPR037675">
    <property type="entry name" value="PIG-O_N"/>
</dbReference>
<feature type="transmembrane region" description="Helical" evidence="11">
    <location>
        <begin position="651"/>
        <end position="669"/>
    </location>
</feature>
<dbReference type="InterPro" id="IPR039524">
    <property type="entry name" value="PIGO/GPI13"/>
</dbReference>